<organism evidence="3 4">
    <name type="scientific">Corynebacterium canis</name>
    <dbReference type="NCBI Taxonomy" id="679663"/>
    <lineage>
        <taxon>Bacteria</taxon>
        <taxon>Bacillati</taxon>
        <taxon>Actinomycetota</taxon>
        <taxon>Actinomycetes</taxon>
        <taxon>Mycobacteriales</taxon>
        <taxon>Corynebacteriaceae</taxon>
        <taxon>Corynebacterium</taxon>
    </lineage>
</organism>
<dbReference type="PROSITE" id="PS50263">
    <property type="entry name" value="CN_HYDROLASE"/>
    <property type="match status" value="1"/>
</dbReference>
<evidence type="ECO:0000256" key="1">
    <source>
        <dbReference type="ARBA" id="ARBA00010613"/>
    </source>
</evidence>
<dbReference type="PANTHER" id="PTHR23088">
    <property type="entry name" value="NITRILASE-RELATED"/>
    <property type="match status" value="1"/>
</dbReference>
<protein>
    <submittedName>
        <fullName evidence="3">Carbon-nitrogen hydrolase family protein</fullName>
    </submittedName>
</protein>
<evidence type="ECO:0000313" key="3">
    <source>
        <dbReference type="EMBL" id="TWT17441.1"/>
    </source>
</evidence>
<feature type="domain" description="CN hydrolase" evidence="2">
    <location>
        <begin position="1"/>
        <end position="247"/>
    </location>
</feature>
<dbReference type="Gene3D" id="3.60.110.10">
    <property type="entry name" value="Carbon-nitrogen hydrolase"/>
    <property type="match status" value="1"/>
</dbReference>
<dbReference type="GO" id="GO:0016787">
    <property type="term" value="F:hydrolase activity"/>
    <property type="evidence" value="ECO:0007669"/>
    <property type="project" value="UniProtKB-KW"/>
</dbReference>
<dbReference type="Proteomes" id="UP000320791">
    <property type="component" value="Unassembled WGS sequence"/>
</dbReference>
<gene>
    <name evidence="3" type="ORF">FRX94_12500</name>
</gene>
<proteinExistence type="inferred from homology"/>
<dbReference type="Pfam" id="PF00795">
    <property type="entry name" value="CN_hydrolase"/>
    <property type="match status" value="1"/>
</dbReference>
<comment type="similarity">
    <text evidence="1">Belongs to the carbon-nitrogen hydrolase superfamily. NIT1/NIT2 family.</text>
</comment>
<dbReference type="EMBL" id="VOHM01000042">
    <property type="protein sequence ID" value="TWT17441.1"/>
    <property type="molecule type" value="Genomic_DNA"/>
</dbReference>
<dbReference type="SUPFAM" id="SSF56317">
    <property type="entry name" value="Carbon-nitrogen hydrolase"/>
    <property type="match status" value="1"/>
</dbReference>
<evidence type="ECO:0000259" key="2">
    <source>
        <dbReference type="PROSITE" id="PS50263"/>
    </source>
</evidence>
<dbReference type="RefSeq" id="WP_146325677.1">
    <property type="nucleotide sequence ID" value="NZ_BAABLR010000056.1"/>
</dbReference>
<comment type="caution">
    <text evidence="3">The sequence shown here is derived from an EMBL/GenBank/DDBJ whole genome shotgun (WGS) entry which is preliminary data.</text>
</comment>
<name>A0A5C5TT94_9CORY</name>
<sequence length="260" mass="27621">MRIAAVQIRSSSDTVDNLAKVEHWARKAVETGADLLVFPEATMKAFGTGRLDTCAESIDGPFATRVRELAESLGVIIVLGMFSPADEWKGKRRIYNTALITGPGIHRGYRKIHTYDAFGFMESDTVKPGEETVTFECGDVTVGVAVCFDVRFPEQFKVLAMDGAQVIVLPASWSGGPGKTEQWQLLTAARALDSTSYVVACDQAAPDGEDPGGAPVGVGHSAIIGPTGVPIVTAGTAEEIIYADVDVAHVAEVRDSIPVL</sequence>
<keyword evidence="4" id="KW-1185">Reference proteome</keyword>
<dbReference type="PANTHER" id="PTHR23088:SF27">
    <property type="entry name" value="DEAMINATED GLUTATHIONE AMIDASE"/>
    <property type="match status" value="1"/>
</dbReference>
<dbReference type="InterPro" id="IPR036526">
    <property type="entry name" value="C-N_Hydrolase_sf"/>
</dbReference>
<dbReference type="InterPro" id="IPR003010">
    <property type="entry name" value="C-N_Hydrolase"/>
</dbReference>
<dbReference type="AlphaFoldDB" id="A0A5C5TT94"/>
<evidence type="ECO:0000313" key="4">
    <source>
        <dbReference type="Proteomes" id="UP000320791"/>
    </source>
</evidence>
<dbReference type="CDD" id="cd07581">
    <property type="entry name" value="nitrilase_3"/>
    <property type="match status" value="1"/>
</dbReference>
<keyword evidence="3" id="KW-0378">Hydrolase</keyword>
<accession>A0A5C5TT94</accession>
<dbReference type="OrthoDB" id="9811121at2"/>
<reference evidence="3 4" key="1">
    <citation type="submission" date="2019-08" db="EMBL/GenBank/DDBJ databases">
        <authorList>
            <person name="Lei W."/>
        </authorList>
    </citation>
    <scope>NUCLEOTIDE SEQUENCE [LARGE SCALE GENOMIC DNA]</scope>
    <source>
        <strain evidence="3 4">CCUG 58627</strain>
    </source>
</reference>